<proteinExistence type="predicted"/>
<reference evidence="1" key="1">
    <citation type="submission" date="2021-05" db="EMBL/GenBank/DDBJ databases">
        <authorList>
            <person name="Alioto T."/>
            <person name="Alioto T."/>
            <person name="Gomez Garrido J."/>
        </authorList>
    </citation>
    <scope>NUCLEOTIDE SEQUENCE</scope>
</reference>
<evidence type="ECO:0000313" key="1">
    <source>
        <dbReference type="EMBL" id="CAG6753415.1"/>
    </source>
</evidence>
<dbReference type="EMBL" id="HBUF01536157">
    <property type="protein sequence ID" value="CAG6753415.1"/>
    <property type="molecule type" value="Transcribed_RNA"/>
</dbReference>
<accession>A0A8D8ZUI8</accession>
<protein>
    <submittedName>
        <fullName evidence="1">Uncharacterized protein</fullName>
    </submittedName>
</protein>
<dbReference type="EMBL" id="HBUF01536155">
    <property type="protein sequence ID" value="CAG6753411.1"/>
    <property type="molecule type" value="Transcribed_RNA"/>
</dbReference>
<organism evidence="1">
    <name type="scientific">Cacopsylla melanoneura</name>
    <dbReference type="NCBI Taxonomy" id="428564"/>
    <lineage>
        <taxon>Eukaryota</taxon>
        <taxon>Metazoa</taxon>
        <taxon>Ecdysozoa</taxon>
        <taxon>Arthropoda</taxon>
        <taxon>Hexapoda</taxon>
        <taxon>Insecta</taxon>
        <taxon>Pterygota</taxon>
        <taxon>Neoptera</taxon>
        <taxon>Paraneoptera</taxon>
        <taxon>Hemiptera</taxon>
        <taxon>Sternorrhyncha</taxon>
        <taxon>Psylloidea</taxon>
        <taxon>Psyllidae</taxon>
        <taxon>Psyllinae</taxon>
        <taxon>Cacopsylla</taxon>
    </lineage>
</organism>
<name>A0A8D8ZUI8_9HEMI</name>
<dbReference type="EMBL" id="HBUF01536156">
    <property type="protein sequence ID" value="CAG6753413.1"/>
    <property type="molecule type" value="Transcribed_RNA"/>
</dbReference>
<sequence length="99" mass="11161">MRLEPTWCSLTIDVKTIATTCSHCTRNVPSCYRDVRNSCAPWKPYRKHIAPVYTSVSSNKCVNMKATARVQDHCARKIQTMTSCDEVTGSIPDIFYIAS</sequence>
<dbReference type="AlphaFoldDB" id="A0A8D8ZUI8"/>